<evidence type="ECO:0000256" key="4">
    <source>
        <dbReference type="ARBA" id="ARBA00022448"/>
    </source>
</evidence>
<dbReference type="NCBIfam" id="TIGR03592">
    <property type="entry name" value="yidC_oxa1_cterm"/>
    <property type="match status" value="1"/>
</dbReference>
<evidence type="ECO:0000256" key="12">
    <source>
        <dbReference type="ARBA" id="ARBA00033342"/>
    </source>
</evidence>
<evidence type="ECO:0000256" key="10">
    <source>
        <dbReference type="ARBA" id="ARBA00023186"/>
    </source>
</evidence>
<dbReference type="GO" id="GO:0051205">
    <property type="term" value="P:protein insertion into membrane"/>
    <property type="evidence" value="ECO:0007669"/>
    <property type="project" value="TreeGrafter"/>
</dbReference>
<proteinExistence type="inferred from homology"/>
<feature type="transmembrane region" description="Helical" evidence="13">
    <location>
        <begin position="368"/>
        <end position="388"/>
    </location>
</feature>
<dbReference type="PRINTS" id="PR01900">
    <property type="entry name" value="YIDCPROTEIN"/>
</dbReference>
<dbReference type="InterPro" id="IPR019998">
    <property type="entry name" value="Membr_insert_YidC"/>
</dbReference>
<evidence type="ECO:0000256" key="2">
    <source>
        <dbReference type="ARBA" id="ARBA00010527"/>
    </source>
</evidence>
<dbReference type="OrthoDB" id="9780552at2"/>
<keyword evidence="10 13" id="KW-0143">Chaperone</keyword>
<dbReference type="NCBIfam" id="NF002352">
    <property type="entry name" value="PRK01318.1-3"/>
    <property type="match status" value="1"/>
</dbReference>
<evidence type="ECO:0000259" key="15">
    <source>
        <dbReference type="Pfam" id="PF14849"/>
    </source>
</evidence>
<keyword evidence="9 13" id="KW-0472">Membrane</keyword>
<dbReference type="GO" id="GO:0005886">
    <property type="term" value="C:plasma membrane"/>
    <property type="evidence" value="ECO:0007669"/>
    <property type="project" value="UniProtKB-SubCell"/>
</dbReference>
<dbReference type="CDD" id="cd20070">
    <property type="entry name" value="5TM_YidC_Alb3"/>
    <property type="match status" value="1"/>
</dbReference>
<dbReference type="GO" id="GO:0032977">
    <property type="term" value="F:membrane insertase activity"/>
    <property type="evidence" value="ECO:0007669"/>
    <property type="project" value="InterPro"/>
</dbReference>
<gene>
    <name evidence="13 16" type="primary">yidC</name>
    <name evidence="16" type="ORF">NCTC13292_03108</name>
</gene>
<evidence type="ECO:0000256" key="1">
    <source>
        <dbReference type="ARBA" id="ARBA00004429"/>
    </source>
</evidence>
<dbReference type="CDD" id="cd19961">
    <property type="entry name" value="EcYidC-like_peri"/>
    <property type="match status" value="1"/>
</dbReference>
<protein>
    <recommendedName>
        <fullName evidence="3 13">Membrane protein insertase YidC</fullName>
    </recommendedName>
    <alternativeName>
        <fullName evidence="12 13">Foldase YidC</fullName>
    </alternativeName>
    <alternativeName>
        <fullName evidence="11 13">Membrane integrase YidC</fullName>
    </alternativeName>
    <alternativeName>
        <fullName evidence="13">Membrane protein YidC</fullName>
    </alternativeName>
</protein>
<evidence type="ECO:0000256" key="6">
    <source>
        <dbReference type="ARBA" id="ARBA00022692"/>
    </source>
</evidence>
<evidence type="ECO:0000256" key="11">
    <source>
        <dbReference type="ARBA" id="ARBA00033245"/>
    </source>
</evidence>
<evidence type="ECO:0000313" key="16">
    <source>
        <dbReference type="EMBL" id="STX45103.1"/>
    </source>
</evidence>
<evidence type="ECO:0000256" key="5">
    <source>
        <dbReference type="ARBA" id="ARBA00022475"/>
    </source>
</evidence>
<evidence type="ECO:0000259" key="14">
    <source>
        <dbReference type="Pfam" id="PF02096"/>
    </source>
</evidence>
<evidence type="ECO:0000313" key="17">
    <source>
        <dbReference type="Proteomes" id="UP000254677"/>
    </source>
</evidence>
<dbReference type="Gene3D" id="2.70.98.90">
    <property type="match status" value="1"/>
</dbReference>
<dbReference type="InterPro" id="IPR047196">
    <property type="entry name" value="YidC_ALB_C"/>
</dbReference>
<name>A0A378JBC5_9GAMM</name>
<keyword evidence="7 13" id="KW-0653">Protein transport</keyword>
<feature type="domain" description="Membrane insertase YidC/Oxa/ALB C-terminal" evidence="14">
    <location>
        <begin position="368"/>
        <end position="546"/>
    </location>
</feature>
<evidence type="ECO:0000256" key="13">
    <source>
        <dbReference type="HAMAP-Rule" id="MF_01810"/>
    </source>
</evidence>
<dbReference type="PANTHER" id="PTHR12428:SF65">
    <property type="entry name" value="CYTOCHROME C OXIDASE ASSEMBLY PROTEIN COX18, MITOCHONDRIAL"/>
    <property type="match status" value="1"/>
</dbReference>
<dbReference type="EMBL" id="UGOA01000001">
    <property type="protein sequence ID" value="STX45103.1"/>
    <property type="molecule type" value="Genomic_DNA"/>
</dbReference>
<evidence type="ECO:0000256" key="9">
    <source>
        <dbReference type="ARBA" id="ARBA00023136"/>
    </source>
</evidence>
<keyword evidence="8 13" id="KW-1133">Transmembrane helix</keyword>
<dbReference type="Proteomes" id="UP000254677">
    <property type="component" value="Unassembled WGS sequence"/>
</dbReference>
<keyword evidence="17" id="KW-1185">Reference proteome</keyword>
<dbReference type="AlphaFoldDB" id="A0A378JBC5"/>
<comment type="subunit">
    <text evidence="13">Interacts with the Sec translocase complex via SecD. Specifically interacts with transmembrane segments of nascent integral membrane proteins during membrane integration.</text>
</comment>
<dbReference type="PRINTS" id="PR00701">
    <property type="entry name" value="60KDINNERMP"/>
</dbReference>
<dbReference type="InterPro" id="IPR028053">
    <property type="entry name" value="Membr_insert_YidC_N"/>
</dbReference>
<dbReference type="RefSeq" id="WP_115222595.1">
    <property type="nucleotide sequence ID" value="NZ_CAXYJE010000001.1"/>
</dbReference>
<keyword evidence="5 13" id="KW-1003">Cell membrane</keyword>
<organism evidence="16 17">
    <name type="scientific">Legionella donaldsonii</name>
    <dbReference type="NCBI Taxonomy" id="45060"/>
    <lineage>
        <taxon>Bacteria</taxon>
        <taxon>Pseudomonadati</taxon>
        <taxon>Pseudomonadota</taxon>
        <taxon>Gammaproteobacteria</taxon>
        <taxon>Legionellales</taxon>
        <taxon>Legionellaceae</taxon>
        <taxon>Legionella</taxon>
    </lineage>
</organism>
<comment type="function">
    <text evidence="13">Required for the insertion and/or proper folding and/or complex formation of integral membrane proteins into the membrane. Involved in integration of membrane proteins that insert both dependently and independently of the Sec translocase complex, as well as at least some lipoproteins. Aids folding of multispanning membrane proteins.</text>
</comment>
<comment type="similarity">
    <text evidence="2 13">Belongs to the OXA1/ALB3/YidC family. Type 1 subfamily.</text>
</comment>
<dbReference type="GO" id="GO:0015031">
    <property type="term" value="P:protein transport"/>
    <property type="evidence" value="ECO:0007669"/>
    <property type="project" value="UniProtKB-KW"/>
</dbReference>
<comment type="subcellular location">
    <subcellularLocation>
        <location evidence="1">Cell inner membrane</location>
        <topology evidence="1">Multi-pass membrane protein</topology>
    </subcellularLocation>
    <subcellularLocation>
        <location evidence="13">Cell membrane</location>
        <topology evidence="13">Multi-pass membrane protein</topology>
    </subcellularLocation>
</comment>
<keyword evidence="6 13" id="KW-0812">Transmembrane</keyword>
<reference evidence="16 17" key="1">
    <citation type="submission" date="2018-06" db="EMBL/GenBank/DDBJ databases">
        <authorList>
            <consortium name="Pathogen Informatics"/>
            <person name="Doyle S."/>
        </authorList>
    </citation>
    <scope>NUCLEOTIDE SEQUENCE [LARGE SCALE GENOMIC DNA]</scope>
    <source>
        <strain evidence="16 17">NCTC13292</strain>
    </source>
</reference>
<dbReference type="PANTHER" id="PTHR12428">
    <property type="entry name" value="OXA1"/>
    <property type="match status" value="1"/>
</dbReference>
<sequence>MDIRRVVLYAALALIVYSLWTSWQHDYPPVHPQQVVSEEKATESKDSQLLPNIGISSTNQPETKVITGSEETINENAASQLVRVKTDVLDLHIDTRYGDIVKAQLLDYPESLEDKDNPITLLQNRTSERYVANSSLLTGSGQSVQTVNLNLTSDKEKYELKPDAEKLTVVLNGKTPEGLDVKKEFVFTRGSYLIQVNYLLNNQSKDAWTGYMNTQLLRSSPQEDQSSIFHVGSYTGASYSNPQHRYQKVTFKDMTKTNLETKSQGGWIAMQQHYFLSAWVPNAISNNLFYTRVANQDYTIGSVSEPIEVAPGTEKKIGSSLYIGPEITSVLKGIAPGLDLTVDYGWLWFLSSLLFSLMKAIHSVVGNWGWSIVLVTVLIKLAFYRLSATSYKSMASMRKLQPKLQALRERYGDDKAKMSQATMELYRQEKVNPLGGCLPIIIQIPVFIALYWVLLESVELRQAPFIFWIKDLAVADPYHVLPIIMGATMLIQQRLNPAPPDPMQAKIMMFLPILFTGLFWNFPAGLVLYWIVNNALSILQQWYITRKYSDDRPKKTLVSAK</sequence>
<dbReference type="Pfam" id="PF02096">
    <property type="entry name" value="60KD_IMP"/>
    <property type="match status" value="1"/>
</dbReference>
<dbReference type="NCBIfam" id="TIGR03593">
    <property type="entry name" value="yidC_nterm"/>
    <property type="match status" value="1"/>
</dbReference>
<dbReference type="InterPro" id="IPR028055">
    <property type="entry name" value="YidC/Oxa/ALB_C"/>
</dbReference>
<dbReference type="Pfam" id="PF14849">
    <property type="entry name" value="YidC_periplas"/>
    <property type="match status" value="1"/>
</dbReference>
<comment type="caution">
    <text evidence="13">Lacks conserved residue(s) required for the propagation of feature annotation.</text>
</comment>
<accession>A0A378JBC5</accession>
<evidence type="ECO:0000256" key="7">
    <source>
        <dbReference type="ARBA" id="ARBA00022927"/>
    </source>
</evidence>
<dbReference type="InterPro" id="IPR038221">
    <property type="entry name" value="YidC_periplasmic_sf"/>
</dbReference>
<keyword evidence="4 13" id="KW-0813">Transport</keyword>
<dbReference type="HAMAP" id="MF_01810">
    <property type="entry name" value="YidC_type1"/>
    <property type="match status" value="1"/>
</dbReference>
<feature type="transmembrane region" description="Helical" evidence="13">
    <location>
        <begin position="433"/>
        <end position="453"/>
    </location>
</feature>
<evidence type="ECO:0000256" key="3">
    <source>
        <dbReference type="ARBA" id="ARBA00015325"/>
    </source>
</evidence>
<feature type="domain" description="Membrane insertase YidC N-terminal" evidence="15">
    <location>
        <begin position="82"/>
        <end position="356"/>
    </location>
</feature>
<dbReference type="InterPro" id="IPR001708">
    <property type="entry name" value="YidC/ALB3/OXA1/COX18"/>
</dbReference>
<evidence type="ECO:0000256" key="8">
    <source>
        <dbReference type="ARBA" id="ARBA00022989"/>
    </source>
</evidence>